<accession>A0A177THX5</accession>
<feature type="compositionally biased region" description="Basic residues" evidence="1">
    <location>
        <begin position="686"/>
        <end position="696"/>
    </location>
</feature>
<feature type="compositionally biased region" description="Low complexity" evidence="1">
    <location>
        <begin position="369"/>
        <end position="382"/>
    </location>
</feature>
<gene>
    <name evidence="3" type="ORF">A4X13_0g2585</name>
</gene>
<feature type="region of interest" description="Disordered" evidence="1">
    <location>
        <begin position="685"/>
        <end position="781"/>
    </location>
</feature>
<dbReference type="Pfam" id="PF00564">
    <property type="entry name" value="PB1"/>
    <property type="match status" value="1"/>
</dbReference>
<feature type="compositionally biased region" description="Low complexity" evidence="1">
    <location>
        <begin position="739"/>
        <end position="772"/>
    </location>
</feature>
<organism evidence="3 4">
    <name type="scientific">Tilletia indica</name>
    <dbReference type="NCBI Taxonomy" id="43049"/>
    <lineage>
        <taxon>Eukaryota</taxon>
        <taxon>Fungi</taxon>
        <taxon>Dikarya</taxon>
        <taxon>Basidiomycota</taxon>
        <taxon>Ustilaginomycotina</taxon>
        <taxon>Exobasidiomycetes</taxon>
        <taxon>Tilletiales</taxon>
        <taxon>Tilletiaceae</taxon>
        <taxon>Tilletia</taxon>
    </lineage>
</organism>
<evidence type="ECO:0000313" key="4">
    <source>
        <dbReference type="Proteomes" id="UP000077521"/>
    </source>
</evidence>
<feature type="compositionally biased region" description="Gly residues" evidence="1">
    <location>
        <begin position="491"/>
        <end position="513"/>
    </location>
</feature>
<proteinExistence type="predicted"/>
<feature type="region of interest" description="Disordered" evidence="1">
    <location>
        <begin position="491"/>
        <end position="652"/>
    </location>
</feature>
<feature type="compositionally biased region" description="Basic residues" evidence="1">
    <location>
        <begin position="622"/>
        <end position="640"/>
    </location>
</feature>
<dbReference type="InterPro" id="IPR000270">
    <property type="entry name" value="PB1_dom"/>
</dbReference>
<name>A0A177THX5_9BASI</name>
<dbReference type="CDD" id="cd05992">
    <property type="entry name" value="PB1"/>
    <property type="match status" value="1"/>
</dbReference>
<feature type="compositionally biased region" description="Basic residues" evidence="1">
    <location>
        <begin position="301"/>
        <end position="320"/>
    </location>
</feature>
<feature type="compositionally biased region" description="Polar residues" evidence="1">
    <location>
        <begin position="95"/>
        <end position="110"/>
    </location>
</feature>
<feature type="compositionally biased region" description="Basic residues" evidence="1">
    <location>
        <begin position="274"/>
        <end position="284"/>
    </location>
</feature>
<feature type="compositionally biased region" description="Basic residues" evidence="1">
    <location>
        <begin position="862"/>
        <end position="871"/>
    </location>
</feature>
<feature type="compositionally biased region" description="Low complexity" evidence="1">
    <location>
        <begin position="570"/>
        <end position="586"/>
    </location>
</feature>
<evidence type="ECO:0000256" key="1">
    <source>
        <dbReference type="SAM" id="MobiDB-lite"/>
    </source>
</evidence>
<dbReference type="AlphaFoldDB" id="A0A177THX5"/>
<dbReference type="Proteomes" id="UP000077521">
    <property type="component" value="Unassembled WGS sequence"/>
</dbReference>
<reference evidence="3" key="2">
    <citation type="journal article" date="2019" name="IMA Fungus">
        <title>Genome sequencing and comparison of five Tilletia species to identify candidate genes for the detection of regulated species infecting wheat.</title>
        <authorList>
            <person name="Nguyen H.D.T."/>
            <person name="Sultana T."/>
            <person name="Kesanakurti P."/>
            <person name="Hambleton S."/>
        </authorList>
    </citation>
    <scope>NUCLEOTIDE SEQUENCE</scope>
    <source>
        <strain evidence="3">DAOMC 236416</strain>
    </source>
</reference>
<feature type="compositionally biased region" description="Polar residues" evidence="1">
    <location>
        <begin position="231"/>
        <end position="242"/>
    </location>
</feature>
<feature type="region of interest" description="Disordered" evidence="1">
    <location>
        <begin position="164"/>
        <end position="199"/>
    </location>
</feature>
<sequence>MPFRIKANLHPSPAHRVATVPNKDSLTLDFLTTRLAALWNVDPAQIDITYTDADGDLIAISSEEDRLEWIESVVGGTSTSAKLTLVPRPPMSVNPLASGTPSVVHNNNDIGGSVAGGEDDDDGFEAIDVDSDDDEGQADESQVPPYTIGDIATAALPMEKTPLTNQDESKAADASTSNEKTPDAIEDPEPSASTPNAEANPVQELGDAIISTVDAVVAGALDAIASTTSALEEGAQRSSETGPTAGAQAESASGSPRPAQGHSHGSHGRADGHHSRHHHHHHHPYASAGAAPAHTHEHAHGHNAHAHGHGHRHHHHRHHGPPPPPGEGGNHPPPPFFGSGGPLPFGLSRDGVTLGPMHIPFHIPPQIPFPFAYGPQPQAGPHGPHPHPHPHDAPQPQPGEFDWNAIFSLVEGAAGMLSSQAENLRRTWGAPAVGVAQELAEQADVLRRHLGPGLRELRGAALGAAAGAARDAAEAARAQYPFLGGGGGGGFGGGNHARGPWGQGQGQGRPRGGCGRHRHRHQAEEGSREKKAGVTDLEEAMEQVMREDASRAGGPSASGSRRGQEGMAVDSDSSSTSSSSSSSFSDSETEGESKDQWRHCGKTKGGKTKDQVAADGAAGGSSRRRSKRECRRQRRHHPHGRYAPPSPAAAGGEAAAQFGYGAVPLPLWADQARATMMYGAGAGGRTRVHGHGHGHGRAGQEGSSGPAPAVPAAVPSNEDGSVVVDGRSTPRPAHSQTRDNTTTNPLLTTTTPSSDTPASSSTSTGATTASGPPYTPRNWLDVTGKHSVEGTFIPSRSASARGRVKLLLSSSSSSGADKEKKPKLVEIRLGQLCVEDRVWAEREQEAAAAARAAEKEMEKSSKGKGKGKARE</sequence>
<evidence type="ECO:0000259" key="2">
    <source>
        <dbReference type="Pfam" id="PF00564"/>
    </source>
</evidence>
<keyword evidence="4" id="KW-1185">Reference proteome</keyword>
<feature type="compositionally biased region" description="Basic and acidic residues" evidence="1">
    <location>
        <begin position="852"/>
        <end position="861"/>
    </location>
</feature>
<feature type="region of interest" description="Disordered" evidence="1">
    <location>
        <begin position="92"/>
        <end position="145"/>
    </location>
</feature>
<feature type="region of interest" description="Disordered" evidence="1">
    <location>
        <begin position="231"/>
        <end position="349"/>
    </location>
</feature>
<feature type="region of interest" description="Disordered" evidence="1">
    <location>
        <begin position="845"/>
        <end position="871"/>
    </location>
</feature>
<feature type="region of interest" description="Disordered" evidence="1">
    <location>
        <begin position="369"/>
        <end position="399"/>
    </location>
</feature>
<protein>
    <recommendedName>
        <fullName evidence="2">PB1 domain-containing protein</fullName>
    </recommendedName>
</protein>
<feature type="domain" description="PB1" evidence="2">
    <location>
        <begin position="17"/>
        <end position="83"/>
    </location>
</feature>
<feature type="compositionally biased region" description="Basic and acidic residues" evidence="1">
    <location>
        <begin position="522"/>
        <end position="533"/>
    </location>
</feature>
<feature type="compositionally biased region" description="Low complexity" evidence="1">
    <location>
        <begin position="706"/>
        <end position="715"/>
    </location>
</feature>
<reference evidence="3" key="1">
    <citation type="submission" date="2016-04" db="EMBL/GenBank/DDBJ databases">
        <authorList>
            <person name="Nguyen H.D."/>
            <person name="Samba Siva P."/>
            <person name="Cullis J."/>
            <person name="Levesque C.A."/>
            <person name="Hambleton S."/>
        </authorList>
    </citation>
    <scope>NUCLEOTIDE SEQUENCE</scope>
    <source>
        <strain evidence="3">DAOMC 236416</strain>
    </source>
</reference>
<feature type="compositionally biased region" description="Acidic residues" evidence="1">
    <location>
        <begin position="117"/>
        <end position="138"/>
    </location>
</feature>
<feature type="compositionally biased region" description="Pro residues" evidence="1">
    <location>
        <begin position="321"/>
        <end position="336"/>
    </location>
</feature>
<dbReference type="SUPFAM" id="SSF54277">
    <property type="entry name" value="CAD &amp; PB1 domains"/>
    <property type="match status" value="1"/>
</dbReference>
<dbReference type="EMBL" id="LWDF02000126">
    <property type="protein sequence ID" value="KAE8257089.1"/>
    <property type="molecule type" value="Genomic_DNA"/>
</dbReference>
<feature type="compositionally biased region" description="Low complexity" evidence="1">
    <location>
        <begin position="551"/>
        <end position="561"/>
    </location>
</feature>
<comment type="caution">
    <text evidence="3">The sequence shown here is derived from an EMBL/GenBank/DDBJ whole genome shotgun (WGS) entry which is preliminary data.</text>
</comment>
<evidence type="ECO:0000313" key="3">
    <source>
        <dbReference type="EMBL" id="KAE8257089.1"/>
    </source>
</evidence>